<reference evidence="3 4" key="1">
    <citation type="submission" date="2013-12" db="EMBL/GenBank/DDBJ databases">
        <authorList>
            <person name="Stott M."/>
        </authorList>
    </citation>
    <scope>NUCLEOTIDE SEQUENCE [LARGE SCALE GENOMIC DNA]</scope>
    <source>
        <strain evidence="3 4">K22</strain>
    </source>
</reference>
<evidence type="ECO:0000313" key="4">
    <source>
        <dbReference type="Proteomes" id="UP000031518"/>
    </source>
</evidence>
<feature type="domain" description="Putative oxidoreductase/dehydrogenase Rossmann-like" evidence="1">
    <location>
        <begin position="19"/>
        <end position="150"/>
    </location>
</feature>
<dbReference type="AlphaFoldDB" id="A0A0B6X0Y4"/>
<keyword evidence="4" id="KW-1185">Reference proteome</keyword>
<dbReference type="Pfam" id="PF10727">
    <property type="entry name" value="Rossmann-like"/>
    <property type="match status" value="1"/>
</dbReference>
<reference evidence="3 4" key="2">
    <citation type="submission" date="2015-01" db="EMBL/GenBank/DDBJ databases">
        <title>Complete genome sequence of Pyrinomonas methylaliphatogenes type strain K22T.</title>
        <authorList>
            <person name="Lee K.C.Y."/>
            <person name="Power J.F."/>
            <person name="Dunfield P.F."/>
            <person name="Morgan X.C."/>
            <person name="Huttenhower C."/>
            <person name="Stott M.B."/>
        </authorList>
    </citation>
    <scope>NUCLEOTIDE SEQUENCE [LARGE SCALE GENOMIC DNA]</scope>
    <source>
        <strain evidence="3 4">K22</strain>
    </source>
</reference>
<organism evidence="3 4">
    <name type="scientific">Pyrinomonas methylaliphatogenes</name>
    <dbReference type="NCBI Taxonomy" id="454194"/>
    <lineage>
        <taxon>Bacteria</taxon>
        <taxon>Pseudomonadati</taxon>
        <taxon>Acidobacteriota</taxon>
        <taxon>Blastocatellia</taxon>
        <taxon>Blastocatellales</taxon>
        <taxon>Pyrinomonadaceae</taxon>
        <taxon>Pyrinomonas</taxon>
    </lineage>
</organism>
<dbReference type="SUPFAM" id="SSF48179">
    <property type="entry name" value="6-phosphogluconate dehydrogenase C-terminal domain-like"/>
    <property type="match status" value="1"/>
</dbReference>
<dbReference type="Gene3D" id="3.40.50.720">
    <property type="entry name" value="NAD(P)-binding Rossmann-like Domain"/>
    <property type="match status" value="1"/>
</dbReference>
<dbReference type="SUPFAM" id="SSF51735">
    <property type="entry name" value="NAD(P)-binding Rossmann-fold domains"/>
    <property type="match status" value="1"/>
</dbReference>
<dbReference type="InterPro" id="IPR019665">
    <property type="entry name" value="OxRdtase/DH_put_Rossmann_dom"/>
</dbReference>
<dbReference type="Gene3D" id="1.10.1040.20">
    <property type="entry name" value="ProC-like, C-terminal domain"/>
    <property type="match status" value="1"/>
</dbReference>
<feature type="domain" description="DUF2520" evidence="2">
    <location>
        <begin position="168"/>
        <end position="294"/>
    </location>
</feature>
<evidence type="ECO:0008006" key="5">
    <source>
        <dbReference type="Google" id="ProtNLM"/>
    </source>
</evidence>
<dbReference type="EMBL" id="CBXV010000008">
    <property type="protein sequence ID" value="CDM67001.1"/>
    <property type="molecule type" value="Genomic_DNA"/>
</dbReference>
<dbReference type="InterPro" id="IPR036291">
    <property type="entry name" value="NAD(P)-bd_dom_sf"/>
</dbReference>
<dbReference type="STRING" id="454194.PYK22_03050"/>
<gene>
    <name evidence="3" type="ORF">PYK22_03050</name>
</gene>
<sequence>MKGAGGCATNVFALSIRVGMKRERWRISVIGAGRLGTAMALALAARGYQIEAFVTRRKGHAERARRLLRERDPAANPRALSAAQLTELPACDLLLIATPDDEIKEVARSLASALPSGPSGGVALHTSGALSSEELRPLREAGWRVGSLHPLVSISDARSGAGRFAGAFFCLEGERSALKAGRRIAHDLGGFAFSIPPEKKALYHAAAVIASGHTAALFSLALELFQRCGLRHKEAQRALIPLLRSTVENLSAKLPARAMTGTFARGDVETVKRHLAVLSAQPEALEIYRLLGLRALRLAAPSAREEIESLLRLKGKVRRK</sequence>
<dbReference type="InterPro" id="IPR018931">
    <property type="entry name" value="DUF2520"/>
</dbReference>
<accession>A0A0B6X0Y4</accession>
<dbReference type="InterPro" id="IPR037108">
    <property type="entry name" value="TM1727-like_C_sf"/>
</dbReference>
<evidence type="ECO:0000259" key="2">
    <source>
        <dbReference type="Pfam" id="PF10728"/>
    </source>
</evidence>
<proteinExistence type="predicted"/>
<evidence type="ECO:0000313" key="3">
    <source>
        <dbReference type="EMBL" id="CDM67001.1"/>
    </source>
</evidence>
<dbReference type="PANTHER" id="PTHR40459:SF1">
    <property type="entry name" value="CONSERVED HYPOTHETICAL ALANINE AND LEUCINE RICH PROTEIN"/>
    <property type="match status" value="1"/>
</dbReference>
<protein>
    <recommendedName>
        <fullName evidence="5">DUF2520 domain-containing protein</fullName>
    </recommendedName>
</protein>
<evidence type="ECO:0000259" key="1">
    <source>
        <dbReference type="Pfam" id="PF10727"/>
    </source>
</evidence>
<dbReference type="Pfam" id="PF10728">
    <property type="entry name" value="DUF2520"/>
    <property type="match status" value="1"/>
</dbReference>
<dbReference type="InterPro" id="IPR008927">
    <property type="entry name" value="6-PGluconate_DH-like_C_sf"/>
</dbReference>
<dbReference type="Proteomes" id="UP000031518">
    <property type="component" value="Unassembled WGS sequence"/>
</dbReference>
<name>A0A0B6X0Y4_9BACT</name>
<dbReference type="PANTHER" id="PTHR40459">
    <property type="entry name" value="CONSERVED HYPOTHETICAL ALANINE AND LEUCINE RICH PROTEIN"/>
    <property type="match status" value="1"/>
</dbReference>